<feature type="compositionally biased region" description="Polar residues" evidence="1">
    <location>
        <begin position="98"/>
        <end position="107"/>
    </location>
</feature>
<accession>A0AAD6CSG5</accession>
<comment type="caution">
    <text evidence="2">The sequence shown here is derived from an EMBL/GenBank/DDBJ whole genome shotgun (WGS) entry which is preliminary data.</text>
</comment>
<evidence type="ECO:0000313" key="3">
    <source>
        <dbReference type="Proteomes" id="UP001220324"/>
    </source>
</evidence>
<dbReference type="AlphaFoldDB" id="A0AAD6CSG5"/>
<name>A0AAD6CSG5_9EURO</name>
<reference evidence="2 3" key="1">
    <citation type="journal article" date="2023" name="IMA Fungus">
        <title>Comparative genomic study of the Penicillium genus elucidates a diverse pangenome and 15 lateral gene transfer events.</title>
        <authorList>
            <person name="Petersen C."/>
            <person name="Sorensen T."/>
            <person name="Nielsen M.R."/>
            <person name="Sondergaard T.E."/>
            <person name="Sorensen J.L."/>
            <person name="Fitzpatrick D.A."/>
            <person name="Frisvad J.C."/>
            <person name="Nielsen K.L."/>
        </authorList>
    </citation>
    <scope>NUCLEOTIDE SEQUENCE [LARGE SCALE GENOMIC DNA]</scope>
    <source>
        <strain evidence="2 3">IBT 35679</strain>
    </source>
</reference>
<keyword evidence="3" id="KW-1185">Reference proteome</keyword>
<dbReference type="Proteomes" id="UP001220324">
    <property type="component" value="Unassembled WGS sequence"/>
</dbReference>
<protein>
    <submittedName>
        <fullName evidence="2">Uncharacterized protein</fullName>
    </submittedName>
</protein>
<evidence type="ECO:0000256" key="1">
    <source>
        <dbReference type="SAM" id="MobiDB-lite"/>
    </source>
</evidence>
<organism evidence="2 3">
    <name type="scientific">Penicillium frequentans</name>
    <dbReference type="NCBI Taxonomy" id="3151616"/>
    <lineage>
        <taxon>Eukaryota</taxon>
        <taxon>Fungi</taxon>
        <taxon>Dikarya</taxon>
        <taxon>Ascomycota</taxon>
        <taxon>Pezizomycotina</taxon>
        <taxon>Eurotiomycetes</taxon>
        <taxon>Eurotiomycetidae</taxon>
        <taxon>Eurotiales</taxon>
        <taxon>Aspergillaceae</taxon>
        <taxon>Penicillium</taxon>
    </lineage>
</organism>
<sequence>MQGTVSIHQGPYESIPENASPGLRFLTRFLPAMDSVNPTQDPVDSFFKSNASIIIGSNPSKPVQPATHYESQSRFLSHFHRHIHMAWDMDLTNTNLNTVDSNTTGESQHPLDRPEADAQNPYPLIRYSVMFEATSEAIFKDDPDQFPVKTREFNVLELEGTSDADLRIIQMRIFFDTKPIQARAASLTKSSAYGESQRETQAD</sequence>
<feature type="region of interest" description="Disordered" evidence="1">
    <location>
        <begin position="98"/>
        <end position="119"/>
    </location>
</feature>
<gene>
    <name evidence="2" type="ORF">N7494_007049</name>
</gene>
<proteinExistence type="predicted"/>
<dbReference type="EMBL" id="JAQIZZ010000006">
    <property type="protein sequence ID" value="KAJ5537570.1"/>
    <property type="molecule type" value="Genomic_DNA"/>
</dbReference>
<evidence type="ECO:0000313" key="2">
    <source>
        <dbReference type="EMBL" id="KAJ5537570.1"/>
    </source>
</evidence>